<dbReference type="InterPro" id="IPR012337">
    <property type="entry name" value="RNaseH-like_sf"/>
</dbReference>
<dbReference type="Pfam" id="PF05699">
    <property type="entry name" value="Dimer_Tnp_hAT"/>
    <property type="match status" value="1"/>
</dbReference>
<keyword evidence="4" id="KW-1185">Reference proteome</keyword>
<dbReference type="Pfam" id="PF14372">
    <property type="entry name" value="hAT-like_RNase-H"/>
    <property type="match status" value="1"/>
</dbReference>
<reference evidence="3 4" key="1">
    <citation type="journal article" date="2013" name="BMC Genomics">
        <title>The miniature genome of a carnivorous plant Genlisea aurea contains a low number of genes and short non-coding sequences.</title>
        <authorList>
            <person name="Leushkin E.V."/>
            <person name="Sutormin R.A."/>
            <person name="Nabieva E.R."/>
            <person name="Penin A.A."/>
            <person name="Kondrashov A.S."/>
            <person name="Logacheva M.D."/>
        </authorList>
    </citation>
    <scope>NUCLEOTIDE SEQUENCE [LARGE SCALE GENOMIC DNA]</scope>
</reference>
<dbReference type="OrthoDB" id="1514276at2759"/>
<organism evidence="3 4">
    <name type="scientific">Genlisea aurea</name>
    <dbReference type="NCBI Taxonomy" id="192259"/>
    <lineage>
        <taxon>Eukaryota</taxon>
        <taxon>Viridiplantae</taxon>
        <taxon>Streptophyta</taxon>
        <taxon>Embryophyta</taxon>
        <taxon>Tracheophyta</taxon>
        <taxon>Spermatophyta</taxon>
        <taxon>Magnoliopsida</taxon>
        <taxon>eudicotyledons</taxon>
        <taxon>Gunneridae</taxon>
        <taxon>Pentapetalae</taxon>
        <taxon>asterids</taxon>
        <taxon>lamiids</taxon>
        <taxon>Lamiales</taxon>
        <taxon>Lentibulariaceae</taxon>
        <taxon>Genlisea</taxon>
    </lineage>
</organism>
<dbReference type="AlphaFoldDB" id="S8C4Q7"/>
<name>S8C4Q7_9LAMI</name>
<feature type="domain" description="hAT-like transposase RNase-H fold" evidence="2">
    <location>
        <begin position="121"/>
        <end position="195"/>
    </location>
</feature>
<feature type="domain" description="HAT C-terminal dimerisation" evidence="1">
    <location>
        <begin position="276"/>
        <end position="354"/>
    </location>
</feature>
<dbReference type="InterPro" id="IPR008906">
    <property type="entry name" value="HATC_C_dom"/>
</dbReference>
<evidence type="ECO:0008006" key="5">
    <source>
        <dbReference type="Google" id="ProtNLM"/>
    </source>
</evidence>
<comment type="caution">
    <text evidence="3">The sequence shown here is derived from an EMBL/GenBank/DDBJ whole genome shotgun (WGS) entry which is preliminary data.</text>
</comment>
<protein>
    <recommendedName>
        <fullName evidence="5">HAT C-terminal dimerisation domain-containing protein</fullName>
    </recommendedName>
</protein>
<evidence type="ECO:0000259" key="2">
    <source>
        <dbReference type="Pfam" id="PF14372"/>
    </source>
</evidence>
<dbReference type="GO" id="GO:0003677">
    <property type="term" value="F:DNA binding"/>
    <property type="evidence" value="ECO:0007669"/>
    <property type="project" value="InterPro"/>
</dbReference>
<dbReference type="SUPFAM" id="SSF53098">
    <property type="entry name" value="Ribonuclease H-like"/>
    <property type="match status" value="1"/>
</dbReference>
<dbReference type="InterPro" id="IPR025525">
    <property type="entry name" value="hAT-like_transposase_RNase-H"/>
</dbReference>
<accession>S8C4Q7</accession>
<proteinExistence type="predicted"/>
<gene>
    <name evidence="3" type="ORF">M569_15462</name>
</gene>
<evidence type="ECO:0000259" key="1">
    <source>
        <dbReference type="Pfam" id="PF05699"/>
    </source>
</evidence>
<evidence type="ECO:0000313" key="3">
    <source>
        <dbReference type="EMBL" id="EPS59346.1"/>
    </source>
</evidence>
<sequence>RCVCHVMNLCVQDGLNCAEAIIKPFREIVLHLRHSGIKRDDFKRLCLEHNLPFRRFKLDCKTRWNSTYDMLAMLITYKVPLIQFSETINSLGGVIDESTFSLIDNLVNLLAVFYSCTKLLSGSHYPTSHLALQALVRISYTFGNFSRNAPFGDIIGEMEKKFLKYYDEIPQLFLIASILDPRIKEKWVQTLLELFGQCFVGNPNFAVDFSKMYQNAISNVQAVFDLYENKFGSTSMSTTTSMPSSSTFAINPLALVRSKHSSSIPSCHGEYVLYNNTPIVEGNDDDSFDILTWWKSNSINFPILAKMAKDFLSPPVSTVPSESAFSASGRIFTKKRSKLAPNTLEASICLKNWLGVAGGKRQQKEYE</sequence>
<feature type="non-terminal residue" evidence="3">
    <location>
        <position position="1"/>
    </location>
</feature>
<dbReference type="GO" id="GO:0046983">
    <property type="term" value="F:protein dimerization activity"/>
    <property type="evidence" value="ECO:0007669"/>
    <property type="project" value="InterPro"/>
</dbReference>
<dbReference type="EMBL" id="AUSU01008434">
    <property type="protein sequence ID" value="EPS59346.1"/>
    <property type="molecule type" value="Genomic_DNA"/>
</dbReference>
<dbReference type="PANTHER" id="PTHR23272">
    <property type="entry name" value="BED FINGER-RELATED"/>
    <property type="match status" value="1"/>
</dbReference>
<dbReference type="PANTHER" id="PTHR23272:SF184">
    <property type="entry name" value="OS03G0311250 PROTEIN"/>
    <property type="match status" value="1"/>
</dbReference>
<dbReference type="Proteomes" id="UP000015453">
    <property type="component" value="Unassembled WGS sequence"/>
</dbReference>
<feature type="non-terminal residue" evidence="3">
    <location>
        <position position="367"/>
    </location>
</feature>
<evidence type="ECO:0000313" key="4">
    <source>
        <dbReference type="Proteomes" id="UP000015453"/>
    </source>
</evidence>